<dbReference type="PANTHER" id="PTHR46268">
    <property type="entry name" value="STRESS RESPONSE PROTEIN NHAX"/>
    <property type="match status" value="1"/>
</dbReference>
<protein>
    <submittedName>
        <fullName evidence="3">Nucleotide-binding universal stress UspA family protein</fullName>
    </submittedName>
</protein>
<comment type="similarity">
    <text evidence="1">Belongs to the universal stress protein A family.</text>
</comment>
<proteinExistence type="inferred from homology"/>
<gene>
    <name evidence="3" type="ORF">J2X26_003041</name>
</gene>
<dbReference type="InterPro" id="IPR006015">
    <property type="entry name" value="Universal_stress_UspA"/>
</dbReference>
<dbReference type="InterPro" id="IPR014729">
    <property type="entry name" value="Rossmann-like_a/b/a_fold"/>
</dbReference>
<feature type="domain" description="UspA" evidence="2">
    <location>
        <begin position="90"/>
        <end position="226"/>
    </location>
</feature>
<organism evidence="3 4">
    <name type="scientific">Cellulomonas humilata</name>
    <dbReference type="NCBI Taxonomy" id="144055"/>
    <lineage>
        <taxon>Bacteria</taxon>
        <taxon>Bacillati</taxon>
        <taxon>Actinomycetota</taxon>
        <taxon>Actinomycetes</taxon>
        <taxon>Micrococcales</taxon>
        <taxon>Cellulomonadaceae</taxon>
        <taxon>Cellulomonas</taxon>
    </lineage>
</organism>
<evidence type="ECO:0000313" key="4">
    <source>
        <dbReference type="Proteomes" id="UP001239626"/>
    </source>
</evidence>
<keyword evidence="4" id="KW-1185">Reference proteome</keyword>
<reference evidence="3 4" key="1">
    <citation type="submission" date="2023-07" db="EMBL/GenBank/DDBJ databases">
        <title>Sorghum-associated microbial communities from plants grown in Nebraska, USA.</title>
        <authorList>
            <person name="Schachtman D."/>
        </authorList>
    </citation>
    <scope>NUCLEOTIDE SEQUENCE [LARGE SCALE GENOMIC DNA]</scope>
    <source>
        <strain evidence="3 4">BE332</strain>
    </source>
</reference>
<accession>A0ABU0EHG8</accession>
<dbReference type="Gene3D" id="3.40.50.620">
    <property type="entry name" value="HUPs"/>
    <property type="match status" value="2"/>
</dbReference>
<name>A0ABU0EHG8_9CELL</name>
<evidence type="ECO:0000256" key="1">
    <source>
        <dbReference type="ARBA" id="ARBA00008791"/>
    </source>
</evidence>
<comment type="caution">
    <text evidence="3">The sequence shown here is derived from an EMBL/GenBank/DDBJ whole genome shotgun (WGS) entry which is preliminary data.</text>
</comment>
<dbReference type="EMBL" id="JAUSVB010000004">
    <property type="protein sequence ID" value="MDQ0374714.1"/>
    <property type="molecule type" value="Genomic_DNA"/>
</dbReference>
<dbReference type="InterPro" id="IPR006016">
    <property type="entry name" value="UspA"/>
</dbReference>
<feature type="domain" description="UspA" evidence="2">
    <location>
        <begin position="11"/>
        <end position="82"/>
    </location>
</feature>
<dbReference type="PRINTS" id="PR01438">
    <property type="entry name" value="UNVRSLSTRESS"/>
</dbReference>
<dbReference type="Pfam" id="PF00582">
    <property type="entry name" value="Usp"/>
    <property type="match status" value="2"/>
</dbReference>
<dbReference type="Proteomes" id="UP001239626">
    <property type="component" value="Unassembled WGS sequence"/>
</dbReference>
<dbReference type="SUPFAM" id="SSF52402">
    <property type="entry name" value="Adenine nucleotide alpha hydrolases-like"/>
    <property type="match status" value="2"/>
</dbReference>
<sequence length="259" mass="26849">MRTSAERIVDEAVRRAQEAAPGIAVSGAVISGAPEPVLLRASVAAALVVVGDRGLGGFAGLLLGSVAVELASYAQCPVVVVRGRSGPSGPVVVGVDGSAFGDAVADLALSWAAASRLTLRAVHAVPDDPSRPAALAGRRERWWSADAAAVSAAFSLVEDRRRRYPMVAVEREVRRGDARRVLIRESKDASLVVVGSRGRGGFEGLVLGSVSHATLHHAACPVAVVPHLTRGLRPPLGPHDVRRAARVDGELRPASTQST</sequence>
<evidence type="ECO:0000259" key="2">
    <source>
        <dbReference type="Pfam" id="PF00582"/>
    </source>
</evidence>
<dbReference type="PANTHER" id="PTHR46268:SF6">
    <property type="entry name" value="UNIVERSAL STRESS PROTEIN UP12"/>
    <property type="match status" value="1"/>
</dbReference>
<evidence type="ECO:0000313" key="3">
    <source>
        <dbReference type="EMBL" id="MDQ0374714.1"/>
    </source>
</evidence>